<evidence type="ECO:0000256" key="1">
    <source>
        <dbReference type="ARBA" id="ARBA00004418"/>
    </source>
</evidence>
<dbReference type="InterPro" id="IPR052721">
    <property type="entry name" value="ET_Amicyanin"/>
</dbReference>
<reference evidence="4" key="1">
    <citation type="submission" date="2022-11" db="EMBL/GenBank/DDBJ databases">
        <title>Isolation and characterization of PLA-degrading bacterium Massilia sp. from Antarctic soil.</title>
        <authorList>
            <person name="Sato K."/>
            <person name="Gomez-Fuentes C."/>
            <person name="Ahmad S.A."/>
            <person name="Zulkharnain A."/>
        </authorList>
    </citation>
    <scope>NUCLEOTIDE SEQUENCE</scope>
    <source>
        <strain evidence="4">N-3</strain>
    </source>
</reference>
<dbReference type="InterPro" id="IPR008972">
    <property type="entry name" value="Cupredoxin"/>
</dbReference>
<organism evidence="4 5">
    <name type="scientific">Massilia varians</name>
    <dbReference type="NCBI Taxonomy" id="457921"/>
    <lineage>
        <taxon>Bacteria</taxon>
        <taxon>Pseudomonadati</taxon>
        <taxon>Pseudomonadota</taxon>
        <taxon>Betaproteobacteria</taxon>
        <taxon>Burkholderiales</taxon>
        <taxon>Oxalobacteraceae</taxon>
        <taxon>Telluria group</taxon>
        <taxon>Massilia</taxon>
    </lineage>
</organism>
<gene>
    <name evidence="4" type="ORF">MasN3_19500</name>
</gene>
<evidence type="ECO:0000259" key="3">
    <source>
        <dbReference type="Pfam" id="PF13473"/>
    </source>
</evidence>
<evidence type="ECO:0000313" key="4">
    <source>
        <dbReference type="EMBL" id="BDT58456.1"/>
    </source>
</evidence>
<keyword evidence="5" id="KW-1185">Reference proteome</keyword>
<protein>
    <recommendedName>
        <fullName evidence="3">EfeO-type cupredoxin-like domain-containing protein</fullName>
    </recommendedName>
</protein>
<proteinExistence type="predicted"/>
<dbReference type="Pfam" id="PF13473">
    <property type="entry name" value="Cupredoxin_1"/>
    <property type="match status" value="1"/>
</dbReference>
<keyword evidence="2" id="KW-0732">Signal</keyword>
<evidence type="ECO:0000313" key="5">
    <source>
        <dbReference type="Proteomes" id="UP001163336"/>
    </source>
</evidence>
<evidence type="ECO:0000256" key="2">
    <source>
        <dbReference type="SAM" id="SignalP"/>
    </source>
</evidence>
<dbReference type="InterPro" id="IPR028096">
    <property type="entry name" value="EfeO_Cupredoxin"/>
</dbReference>
<dbReference type="Gene3D" id="2.60.40.420">
    <property type="entry name" value="Cupredoxins - blue copper proteins"/>
    <property type="match status" value="1"/>
</dbReference>
<accession>A0ABN6T9V5</accession>
<feature type="domain" description="EfeO-type cupredoxin-like" evidence="3">
    <location>
        <begin position="11"/>
        <end position="110"/>
    </location>
</feature>
<dbReference type="PANTHER" id="PTHR36507">
    <property type="entry name" value="BLL1555 PROTEIN"/>
    <property type="match status" value="1"/>
</dbReference>
<sequence>MTPRATAAWTAVLALALALSGSAAPAAPAVHTVVIEGMRFIPETLEVQAGDIVVWHNRDPFPHTATAGSAGGPASPAIEAGASWRFKAEKRGRYPYLCTLHRTMRATLVIH</sequence>
<name>A0ABN6T9V5_9BURK</name>
<feature type="signal peptide" evidence="2">
    <location>
        <begin position="1"/>
        <end position="26"/>
    </location>
</feature>
<feature type="chain" id="PRO_5045909607" description="EfeO-type cupredoxin-like domain-containing protein" evidence="2">
    <location>
        <begin position="27"/>
        <end position="111"/>
    </location>
</feature>
<dbReference type="EMBL" id="AP026966">
    <property type="protein sequence ID" value="BDT58456.1"/>
    <property type="molecule type" value="Genomic_DNA"/>
</dbReference>
<dbReference type="SUPFAM" id="SSF49503">
    <property type="entry name" value="Cupredoxins"/>
    <property type="match status" value="1"/>
</dbReference>
<dbReference type="PANTHER" id="PTHR36507:SF1">
    <property type="entry name" value="BLL1555 PROTEIN"/>
    <property type="match status" value="1"/>
</dbReference>
<comment type="subcellular location">
    <subcellularLocation>
        <location evidence="1">Periplasm</location>
    </subcellularLocation>
</comment>
<dbReference type="Proteomes" id="UP001163336">
    <property type="component" value="Chromosome"/>
</dbReference>
<dbReference type="RefSeq" id="WP_281913842.1">
    <property type="nucleotide sequence ID" value="NZ_AP026966.1"/>
</dbReference>